<accession>A0A379K538</accession>
<proteinExistence type="predicted"/>
<evidence type="ECO:0000313" key="1">
    <source>
        <dbReference type="EMBL" id="SUD59815.1"/>
    </source>
</evidence>
<gene>
    <name evidence="1" type="ORF">NCTC10860_02128</name>
</gene>
<protein>
    <submittedName>
        <fullName evidence="1">Uncharacterized protein</fullName>
    </submittedName>
</protein>
<evidence type="ECO:0000313" key="2">
    <source>
        <dbReference type="Proteomes" id="UP000254084"/>
    </source>
</evidence>
<dbReference type="Proteomes" id="UP000254084">
    <property type="component" value="Unassembled WGS sequence"/>
</dbReference>
<dbReference type="RefSeq" id="WP_084340522.1">
    <property type="nucleotide sequence ID" value="NZ_UGUW01000004.1"/>
</dbReference>
<dbReference type="EMBL" id="UGUW01000004">
    <property type="protein sequence ID" value="SUD59815.1"/>
    <property type="molecule type" value="Genomic_DNA"/>
</dbReference>
<dbReference type="AlphaFoldDB" id="A0A379K538"/>
<sequence>MELYYDKNKLIRGDWIKRAVLRSDLVPVPLTLEADIRVDADSRRHFETGRSLVTYAGDELEIIRSELSMSGAVQGGDQAAFVRLIAILKCVKAVAFIKPTAIIKANATLAEVYRSAGATLRSIEGDFAVPRFVCMAGEVPTYHISRALQEGGGVVRWRNGRLSFIPLRGLFQQKTVTAVTNSASDNVESGFLERHDIPWFYSVDADGAFVYGNRVKARAARWQPGMSEIALRNMTACLVHTKTTIVKYNERLAAGDLVEVQGADPLVIMTSATLFAAGTDGDAPQQYTRLWLGRLEA</sequence>
<reference evidence="1 2" key="1">
    <citation type="submission" date="2018-06" db="EMBL/GenBank/DDBJ databases">
        <authorList>
            <consortium name="Pathogen Informatics"/>
            <person name="Doyle S."/>
        </authorList>
    </citation>
    <scope>NUCLEOTIDE SEQUENCE [LARGE SCALE GENOMIC DNA]</scope>
    <source>
        <strain evidence="1 2">NCTC10860</strain>
    </source>
</reference>
<organism evidence="1 2">
    <name type="scientific">Ectopseudomonas oleovorans</name>
    <name type="common">Pseudomonas oleovorans</name>
    <dbReference type="NCBI Taxonomy" id="301"/>
    <lineage>
        <taxon>Bacteria</taxon>
        <taxon>Pseudomonadati</taxon>
        <taxon>Pseudomonadota</taxon>
        <taxon>Gammaproteobacteria</taxon>
        <taxon>Pseudomonadales</taxon>
        <taxon>Pseudomonadaceae</taxon>
        <taxon>Ectopseudomonas</taxon>
    </lineage>
</organism>
<name>A0A379K538_ECTOL</name>